<dbReference type="SUPFAM" id="SSF55315">
    <property type="entry name" value="L30e-like"/>
    <property type="match status" value="1"/>
</dbReference>
<dbReference type="InterPro" id="IPR004038">
    <property type="entry name" value="Ribosomal_eL8/eL30/eS12/Gad45"/>
</dbReference>
<protein>
    <recommendedName>
        <fullName evidence="1">Ribosomal protein eL8/eL30/eS12/Gadd45 domain-containing protein</fullName>
    </recommendedName>
</protein>
<evidence type="ECO:0000313" key="2">
    <source>
        <dbReference type="EMBL" id="JAW13742.1"/>
    </source>
</evidence>
<dbReference type="InterPro" id="IPR029064">
    <property type="entry name" value="Ribosomal_eL30-like_sf"/>
</dbReference>
<reference evidence="2" key="1">
    <citation type="journal article" date="2018" name="PLoS Negl. Trop. Dis.">
        <title>An insight into the salivary gland and fat body transcriptome of Panstrongylus lignarius (Hemiptera: Heteroptera), the main vector of Chagas disease in Peru.</title>
        <authorList>
            <person name="Nevoa J.C."/>
            <person name="Mendes M.T."/>
            <person name="da Silva M.V."/>
            <person name="Soares S.C."/>
            <person name="Oliveira C.J.F."/>
            <person name="Ribeiro J.M.C."/>
        </authorList>
    </citation>
    <scope>NUCLEOTIDE SEQUENCE</scope>
</reference>
<feature type="domain" description="Ribosomal protein eL8/eL30/eS12/Gadd45" evidence="1">
    <location>
        <begin position="9"/>
        <end position="97"/>
    </location>
</feature>
<dbReference type="Gene3D" id="3.30.1330.30">
    <property type="match status" value="1"/>
</dbReference>
<proteinExistence type="predicted"/>
<accession>A0A224XYT2</accession>
<evidence type="ECO:0000259" key="1">
    <source>
        <dbReference type="Pfam" id="PF01248"/>
    </source>
</evidence>
<name>A0A224XYT2_9HEMI</name>
<dbReference type="Pfam" id="PF01248">
    <property type="entry name" value="Ribosomal_L7Ae"/>
    <property type="match status" value="1"/>
</dbReference>
<organism evidence="2">
    <name type="scientific">Panstrongylus lignarius</name>
    <dbReference type="NCBI Taxonomy" id="156445"/>
    <lineage>
        <taxon>Eukaryota</taxon>
        <taxon>Metazoa</taxon>
        <taxon>Ecdysozoa</taxon>
        <taxon>Arthropoda</taxon>
        <taxon>Hexapoda</taxon>
        <taxon>Insecta</taxon>
        <taxon>Pterygota</taxon>
        <taxon>Neoptera</taxon>
        <taxon>Paraneoptera</taxon>
        <taxon>Hemiptera</taxon>
        <taxon>Heteroptera</taxon>
        <taxon>Panheteroptera</taxon>
        <taxon>Cimicomorpha</taxon>
        <taxon>Reduviidae</taxon>
        <taxon>Triatominae</taxon>
        <taxon>Panstrongylus</taxon>
    </lineage>
</organism>
<dbReference type="EMBL" id="GFTR01002684">
    <property type="protein sequence ID" value="JAW13742.1"/>
    <property type="molecule type" value="Transcribed_RNA"/>
</dbReference>
<sequence length="160" mass="18245">MNINDPFNSKAKRRYVCGCHEARKFLRVQAVKMLFMANNLVINNGMPPILEELLKIAEEAQLPVIYAGSALDLGYWTLKKRKTSVIAILNYDGAEKMFSEVVSELDVARKGYDQLLNNIHNHLHHQCGENCAHHSNLDKATLLQHLEQEIRENIMSQLSC</sequence>
<dbReference type="AlphaFoldDB" id="A0A224XYT2"/>